<evidence type="ECO:0000313" key="3">
    <source>
        <dbReference type="EMBL" id="KAH0544572.1"/>
    </source>
</evidence>
<feature type="compositionally biased region" description="Acidic residues" evidence="1">
    <location>
        <begin position="107"/>
        <end position="116"/>
    </location>
</feature>
<feature type="compositionally biased region" description="Basic and acidic residues" evidence="1">
    <location>
        <begin position="189"/>
        <end position="203"/>
    </location>
</feature>
<dbReference type="OrthoDB" id="5599646at2759"/>
<evidence type="ECO:0000313" key="4">
    <source>
        <dbReference type="Proteomes" id="UP000698800"/>
    </source>
</evidence>
<gene>
    <name evidence="3" type="ORF">FGG08_001344</name>
</gene>
<feature type="compositionally biased region" description="Low complexity" evidence="1">
    <location>
        <begin position="141"/>
        <end position="162"/>
    </location>
</feature>
<reference evidence="3" key="1">
    <citation type="submission" date="2021-03" db="EMBL/GenBank/DDBJ databases">
        <title>Comparative genomics and phylogenomic investigation of the class Geoglossomycetes provide insights into ecological specialization and systematics.</title>
        <authorList>
            <person name="Melie T."/>
            <person name="Pirro S."/>
            <person name="Miller A.N."/>
            <person name="Quandt A."/>
        </authorList>
    </citation>
    <scope>NUCLEOTIDE SEQUENCE</scope>
    <source>
        <strain evidence="3">GBOQ0MN5Z8</strain>
    </source>
</reference>
<dbReference type="GO" id="GO:0005654">
    <property type="term" value="C:nucleoplasm"/>
    <property type="evidence" value="ECO:0007669"/>
    <property type="project" value="TreeGrafter"/>
</dbReference>
<proteinExistence type="predicted"/>
<feature type="compositionally biased region" description="Low complexity" evidence="1">
    <location>
        <begin position="251"/>
        <end position="276"/>
    </location>
</feature>
<feature type="compositionally biased region" description="Low complexity" evidence="1">
    <location>
        <begin position="204"/>
        <end position="244"/>
    </location>
</feature>
<dbReference type="EMBL" id="JAGHQL010000017">
    <property type="protein sequence ID" value="KAH0544572.1"/>
    <property type="molecule type" value="Genomic_DNA"/>
</dbReference>
<feature type="compositionally biased region" description="Low complexity" evidence="1">
    <location>
        <begin position="346"/>
        <end position="356"/>
    </location>
</feature>
<dbReference type="InterPro" id="IPR039191">
    <property type="entry name" value="Nopp140-like"/>
</dbReference>
<protein>
    <recommendedName>
        <fullName evidence="2">Srp40 C-terminal domain-containing protein</fullName>
    </recommendedName>
</protein>
<dbReference type="PANTHER" id="PTHR23216">
    <property type="entry name" value="NUCLEOLAR AND COILED-BODY PHOSPHOPROTEIN 1"/>
    <property type="match status" value="1"/>
</dbReference>
<dbReference type="Proteomes" id="UP000698800">
    <property type="component" value="Unassembled WGS sequence"/>
</dbReference>
<feature type="region of interest" description="Disordered" evidence="1">
    <location>
        <begin position="54"/>
        <end position="383"/>
    </location>
</feature>
<organism evidence="3 4">
    <name type="scientific">Glutinoglossum americanum</name>
    <dbReference type="NCBI Taxonomy" id="1670608"/>
    <lineage>
        <taxon>Eukaryota</taxon>
        <taxon>Fungi</taxon>
        <taxon>Dikarya</taxon>
        <taxon>Ascomycota</taxon>
        <taxon>Pezizomycotina</taxon>
        <taxon>Geoglossomycetes</taxon>
        <taxon>Geoglossales</taxon>
        <taxon>Geoglossaceae</taxon>
        <taxon>Glutinoglossum</taxon>
    </lineage>
</organism>
<evidence type="ECO:0000256" key="1">
    <source>
        <dbReference type="SAM" id="MobiDB-lite"/>
    </source>
</evidence>
<feature type="domain" description="Srp40 C-terminal" evidence="2">
    <location>
        <begin position="373"/>
        <end position="440"/>
    </location>
</feature>
<feature type="compositionally biased region" description="Basic and acidic residues" evidence="1">
    <location>
        <begin position="163"/>
        <end position="179"/>
    </location>
</feature>
<dbReference type="GO" id="GO:0005730">
    <property type="term" value="C:nucleolus"/>
    <property type="evidence" value="ECO:0007669"/>
    <property type="project" value="InterPro"/>
</dbReference>
<sequence>MKRSKLPHPPPELLSLISRYLTNHGFTNTVNTLSKDRQRHSRLNKWEDDKTIRKGADLGNIYNEWDGRQRQSVTEAKKAKMKAEAPAEKSVSDSDEEPPPPSSCSSEDSDADDESELGGQSSALRKLKPGLLKRKAHPTDSSGSSSSTSSSSSSSSTSSSSSSEDRPHKSKKAKLDTAVKTKKKKKKKSSSDSKSDSSSDSDSKSSSGSSSHSGSESDSSSSTSGSSSDSSDSSSSTSSGSDDSAQGVALPSSGESSSGSSSDSDSSSGSNPPGSSKENQTPSHKKDVAKQSPSKDNKAKKPGSDSSETLEGDKSPISSLFNKKILAISTPNTNMERKRSPSYSITPATTTSGTNTPDGKRLKAISQKSQNTPFSRIGSDVKVDPRLASNAYIPYEYAERAHRDLIVTKGKGFTKEKNKKKRGSYRGGPIDTGAVKSFRFED</sequence>
<feature type="region of interest" description="Disordered" evidence="1">
    <location>
        <begin position="406"/>
        <end position="442"/>
    </location>
</feature>
<evidence type="ECO:0000259" key="2">
    <source>
        <dbReference type="Pfam" id="PF05022"/>
    </source>
</evidence>
<accession>A0A9P8L6B8</accession>
<dbReference type="PANTHER" id="PTHR23216:SF1">
    <property type="entry name" value="NUCLEOLAR AND COILED-BODY PHOSPHOPROTEIN 1"/>
    <property type="match status" value="1"/>
</dbReference>
<feature type="compositionally biased region" description="Basic residues" evidence="1">
    <location>
        <begin position="125"/>
        <end position="136"/>
    </location>
</feature>
<dbReference type="Pfam" id="PF05022">
    <property type="entry name" value="SRP40_C"/>
    <property type="match status" value="1"/>
</dbReference>
<name>A0A9P8L6B8_9PEZI</name>
<keyword evidence="4" id="KW-1185">Reference proteome</keyword>
<feature type="compositionally biased region" description="Basic and acidic residues" evidence="1">
    <location>
        <begin position="65"/>
        <end position="92"/>
    </location>
</feature>
<comment type="caution">
    <text evidence="3">The sequence shown here is derived from an EMBL/GenBank/DDBJ whole genome shotgun (WGS) entry which is preliminary data.</text>
</comment>
<dbReference type="InterPro" id="IPR007718">
    <property type="entry name" value="Srp40_C"/>
</dbReference>
<feature type="compositionally biased region" description="Basic and acidic residues" evidence="1">
    <location>
        <begin position="284"/>
        <end position="303"/>
    </location>
</feature>
<dbReference type="AlphaFoldDB" id="A0A9P8L6B8"/>